<evidence type="ECO:0000256" key="3">
    <source>
        <dbReference type="ARBA" id="ARBA00022840"/>
    </source>
</evidence>
<accession>A0ABW8SVT6</accession>
<keyword evidence="4" id="KW-0460">Magnesium</keyword>
<evidence type="ECO:0000313" key="5">
    <source>
        <dbReference type="EMBL" id="MFL0206042.1"/>
    </source>
</evidence>
<dbReference type="InterPro" id="IPR024185">
    <property type="entry name" value="FTHF_cligase-like_sf"/>
</dbReference>
<gene>
    <name evidence="5" type="ORF">V7S74_04735</name>
</gene>
<name>A0ABW8SVT6_9BACT</name>
<evidence type="ECO:0000256" key="2">
    <source>
        <dbReference type="ARBA" id="ARBA00022741"/>
    </source>
</evidence>
<comment type="caution">
    <text evidence="5">The sequence shown here is derived from an EMBL/GenBank/DDBJ whole genome shotgun (WGS) entry which is preliminary data.</text>
</comment>
<dbReference type="InterPro" id="IPR002698">
    <property type="entry name" value="FTHF_cligase"/>
</dbReference>
<dbReference type="PANTHER" id="PTHR23407:SF1">
    <property type="entry name" value="5-FORMYLTETRAHYDROFOLATE CYCLO-LIGASE"/>
    <property type="match status" value="1"/>
</dbReference>
<protein>
    <recommendedName>
        <fullName evidence="4">5-formyltetrahydrofolate cyclo-ligase</fullName>
        <ecNumber evidence="4">6.3.3.2</ecNumber>
    </recommendedName>
</protein>
<sequence length="204" mass="22815">MRQKYKIIPNISREDLYSESKSLGLNMKKAEIRKIVTAERSQLSEQACADREAAILSYLRPLLSEGSIIASFKAIPHRKEISLDSLEGSFAFPRVTSEVAGTMEMVYSDQFANSRWGIPEPIGGHVVEPTEFDVVLIPLLAFDVKGHRVGYGKGFYDRYLAACRPDCLKIGISFFDSLASIDDVEAHDIALDMAICPTQVYDFR</sequence>
<evidence type="ECO:0000313" key="6">
    <source>
        <dbReference type="Proteomes" id="UP001623559"/>
    </source>
</evidence>
<dbReference type="RefSeq" id="WP_406777611.1">
    <property type="nucleotide sequence ID" value="NZ_JBEWZG010000001.1"/>
</dbReference>
<reference evidence="5 6" key="1">
    <citation type="submission" date="2024-07" db="EMBL/GenBank/DDBJ databases">
        <authorList>
            <person name="Pitt A."/>
            <person name="Hahn M.W."/>
        </authorList>
    </citation>
    <scope>NUCLEOTIDE SEQUENCE [LARGE SCALE GENOMIC DNA]</scope>
    <source>
        <strain evidence="5 6">2-AUSEE-184A6</strain>
    </source>
</reference>
<proteinExistence type="inferred from homology"/>
<keyword evidence="4" id="KW-0479">Metal-binding</keyword>
<dbReference type="InterPro" id="IPR037171">
    <property type="entry name" value="NagB/RpiA_transferase-like"/>
</dbReference>
<comment type="cofactor">
    <cofactor evidence="4">
        <name>Mg(2+)</name>
        <dbReference type="ChEBI" id="CHEBI:18420"/>
    </cofactor>
</comment>
<keyword evidence="2 4" id="KW-0547">Nucleotide-binding</keyword>
<comment type="similarity">
    <text evidence="1 4">Belongs to the 5-formyltetrahydrofolate cyclo-ligase family.</text>
</comment>
<keyword evidence="5" id="KW-0436">Ligase</keyword>
<evidence type="ECO:0000256" key="4">
    <source>
        <dbReference type="RuleBase" id="RU361279"/>
    </source>
</evidence>
<organism evidence="5 6">
    <name type="scientific">Aquirufa novilacunae</name>
    <dbReference type="NCBI Taxonomy" id="3139305"/>
    <lineage>
        <taxon>Bacteria</taxon>
        <taxon>Pseudomonadati</taxon>
        <taxon>Bacteroidota</taxon>
        <taxon>Cytophagia</taxon>
        <taxon>Cytophagales</taxon>
        <taxon>Flectobacillaceae</taxon>
        <taxon>Aquirufa</taxon>
    </lineage>
</organism>
<evidence type="ECO:0000256" key="1">
    <source>
        <dbReference type="ARBA" id="ARBA00010638"/>
    </source>
</evidence>
<dbReference type="SUPFAM" id="SSF100950">
    <property type="entry name" value="NagB/RpiA/CoA transferase-like"/>
    <property type="match status" value="1"/>
</dbReference>
<dbReference type="PIRSF" id="PIRSF006806">
    <property type="entry name" value="FTHF_cligase"/>
    <property type="match status" value="1"/>
</dbReference>
<dbReference type="Proteomes" id="UP001623559">
    <property type="component" value="Unassembled WGS sequence"/>
</dbReference>
<dbReference type="PANTHER" id="PTHR23407">
    <property type="entry name" value="ATPASE INHIBITOR/5-FORMYLTETRAHYDROFOLATE CYCLO-LIGASE"/>
    <property type="match status" value="1"/>
</dbReference>
<comment type="catalytic activity">
    <reaction evidence="4">
        <text>(6S)-5-formyl-5,6,7,8-tetrahydrofolate + ATP = (6R)-5,10-methenyltetrahydrofolate + ADP + phosphate</text>
        <dbReference type="Rhea" id="RHEA:10488"/>
        <dbReference type="ChEBI" id="CHEBI:30616"/>
        <dbReference type="ChEBI" id="CHEBI:43474"/>
        <dbReference type="ChEBI" id="CHEBI:57455"/>
        <dbReference type="ChEBI" id="CHEBI:57457"/>
        <dbReference type="ChEBI" id="CHEBI:456216"/>
        <dbReference type="EC" id="6.3.3.2"/>
    </reaction>
</comment>
<dbReference type="Pfam" id="PF01812">
    <property type="entry name" value="5-FTHF_cyc-lig"/>
    <property type="match status" value="1"/>
</dbReference>
<dbReference type="EC" id="6.3.3.2" evidence="4"/>
<dbReference type="GO" id="GO:0030272">
    <property type="term" value="F:5-formyltetrahydrofolate cyclo-ligase activity"/>
    <property type="evidence" value="ECO:0007669"/>
    <property type="project" value="UniProtKB-EC"/>
</dbReference>
<keyword evidence="3 4" id="KW-0067">ATP-binding</keyword>
<dbReference type="NCBIfam" id="TIGR02727">
    <property type="entry name" value="MTHFS_bact"/>
    <property type="match status" value="1"/>
</dbReference>
<dbReference type="EMBL" id="JBEWZG010000001">
    <property type="protein sequence ID" value="MFL0206042.1"/>
    <property type="molecule type" value="Genomic_DNA"/>
</dbReference>
<dbReference type="Gene3D" id="3.40.50.10420">
    <property type="entry name" value="NagB/RpiA/CoA transferase-like"/>
    <property type="match status" value="1"/>
</dbReference>